<feature type="signal peptide" evidence="1">
    <location>
        <begin position="1"/>
        <end position="19"/>
    </location>
</feature>
<dbReference type="PANTHER" id="PTHR47791:SF4">
    <property type="entry name" value="(PUTATIVE SECRETED PROTEIN)-RELATED"/>
    <property type="match status" value="1"/>
</dbReference>
<proteinExistence type="predicted"/>
<accession>A0A840CHJ8</accession>
<dbReference type="PANTHER" id="PTHR47791">
    <property type="entry name" value="MEIOTICALLY UP-REGULATED GENE 191 PROTEIN"/>
    <property type="match status" value="1"/>
</dbReference>
<keyword evidence="1" id="KW-0732">Signal</keyword>
<name>A0A840CHJ8_9BACT</name>
<dbReference type="Proteomes" id="UP000555103">
    <property type="component" value="Unassembled WGS sequence"/>
</dbReference>
<dbReference type="InterPro" id="IPR008928">
    <property type="entry name" value="6-hairpin_glycosidase_sf"/>
</dbReference>
<dbReference type="SUPFAM" id="SSF48208">
    <property type="entry name" value="Six-hairpin glycosidases"/>
    <property type="match status" value="1"/>
</dbReference>
<evidence type="ECO:0000256" key="1">
    <source>
        <dbReference type="SAM" id="SignalP"/>
    </source>
</evidence>
<dbReference type="Pfam" id="PF03663">
    <property type="entry name" value="Glyco_hydro_76"/>
    <property type="match status" value="2"/>
</dbReference>
<dbReference type="EMBL" id="JACIEP010000004">
    <property type="protein sequence ID" value="MBB4035487.1"/>
    <property type="molecule type" value="Genomic_DNA"/>
</dbReference>
<comment type="caution">
    <text evidence="2">The sequence shown here is derived from an EMBL/GenBank/DDBJ whole genome shotgun (WGS) entry which is preliminary data.</text>
</comment>
<dbReference type="InterPro" id="IPR005198">
    <property type="entry name" value="Glyco_hydro_76"/>
</dbReference>
<evidence type="ECO:0000313" key="3">
    <source>
        <dbReference type="Proteomes" id="UP000555103"/>
    </source>
</evidence>
<organism evidence="2 3">
    <name type="scientific">Dysgonomonas hofstadii</name>
    <dbReference type="NCBI Taxonomy" id="637886"/>
    <lineage>
        <taxon>Bacteria</taxon>
        <taxon>Pseudomonadati</taxon>
        <taxon>Bacteroidota</taxon>
        <taxon>Bacteroidia</taxon>
        <taxon>Bacteroidales</taxon>
        <taxon>Dysgonomonadaceae</taxon>
        <taxon>Dysgonomonas</taxon>
    </lineage>
</organism>
<dbReference type="Gene3D" id="1.50.10.20">
    <property type="match status" value="1"/>
</dbReference>
<dbReference type="RefSeq" id="WP_183306424.1">
    <property type="nucleotide sequence ID" value="NZ_JACIEP010000004.1"/>
</dbReference>
<sequence>MKKIIIAIATILCFIPVMAACSHTDNVIIAEPEDKPTPTPDPDPDPIQVKLPVIAEQNLIRSIELVDNAISYFFTGDGMIMSKNYNPYTETRTETESIWGYTTAIEAVNTVMEGLKAFKEYGNSELYDEHFSRYSKLLSKLYDNAAYYKGSFTLTSYTQTKNWVVYAVPRGSVKGQANVTGTDNKNNVYDDQQWLVRELLKAYKLTNDPVYLYEAEYLTNYVLDGWDCTLDGNGKEYGGITWGPGYTSKHACSNGPFISPLVWLSELYKDTNDEIEYLYIAADKSRVSTTMKKSDYYLTFAKKVYDWQKNNLLLSSGVYNDMLGGGGNVSYETIDGVKYRKHANLTDNAGPPITYNSGTMLSGAVDLYRVTGDNVYLDDAKKLSDASFSYFASLGTKVAGYYTYDLSGHRNWFNGVLMRGYLDVYPSYSGVDAYIDSFQKNLDYGYGKFLYKSFLPSDLLAGWSNTENENNVRGMFALAFASEYALLAKYELGRGN</sequence>
<dbReference type="PROSITE" id="PS51257">
    <property type="entry name" value="PROKAR_LIPOPROTEIN"/>
    <property type="match status" value="1"/>
</dbReference>
<protein>
    <submittedName>
        <fullName evidence="2">Putative alpha-1,6-mannanase (GH76 family)</fullName>
    </submittedName>
</protein>
<feature type="chain" id="PRO_5032511534" evidence="1">
    <location>
        <begin position="20"/>
        <end position="496"/>
    </location>
</feature>
<keyword evidence="3" id="KW-1185">Reference proteome</keyword>
<reference evidence="2 3" key="1">
    <citation type="submission" date="2020-08" db="EMBL/GenBank/DDBJ databases">
        <title>Genomic Encyclopedia of Type Strains, Phase IV (KMG-IV): sequencing the most valuable type-strain genomes for metagenomic binning, comparative biology and taxonomic classification.</title>
        <authorList>
            <person name="Goeker M."/>
        </authorList>
    </citation>
    <scope>NUCLEOTIDE SEQUENCE [LARGE SCALE GENOMIC DNA]</scope>
    <source>
        <strain evidence="2 3">DSM 104969</strain>
    </source>
</reference>
<evidence type="ECO:0000313" key="2">
    <source>
        <dbReference type="EMBL" id="MBB4035487.1"/>
    </source>
</evidence>
<dbReference type="GO" id="GO:0005975">
    <property type="term" value="P:carbohydrate metabolic process"/>
    <property type="evidence" value="ECO:0007669"/>
    <property type="project" value="InterPro"/>
</dbReference>
<dbReference type="InterPro" id="IPR053169">
    <property type="entry name" value="MUG_Protein"/>
</dbReference>
<dbReference type="AlphaFoldDB" id="A0A840CHJ8"/>
<gene>
    <name evidence="2" type="ORF">GGR21_001380</name>
</gene>